<dbReference type="Proteomes" id="UP000002171">
    <property type="component" value="Unassembled WGS sequence"/>
</dbReference>
<dbReference type="AlphaFoldDB" id="A0A7U8C5T1"/>
<dbReference type="EMBL" id="AAOW01000009">
    <property type="protein sequence ID" value="EAR61231.1"/>
    <property type="molecule type" value="Genomic_DNA"/>
</dbReference>
<dbReference type="OrthoDB" id="6638317at2"/>
<reference evidence="2 3" key="1">
    <citation type="submission" date="2006-02" db="EMBL/GenBank/DDBJ databases">
        <authorList>
            <person name="Pinhassi J."/>
            <person name="Pedros-Alio C."/>
            <person name="Ferriera S."/>
            <person name="Johnson J."/>
            <person name="Kravitz S."/>
            <person name="Halpern A."/>
            <person name="Remington K."/>
            <person name="Beeson K."/>
            <person name="Tran B."/>
            <person name="Rogers Y.-H."/>
            <person name="Friedman R."/>
            <person name="Venter J.C."/>
        </authorList>
    </citation>
    <scope>NUCLEOTIDE SEQUENCE [LARGE SCALE GENOMIC DNA]</scope>
    <source>
        <strain evidence="2 3">MED92</strain>
    </source>
</reference>
<gene>
    <name evidence="2" type="ORF">MED92_10909</name>
</gene>
<accession>A0A7U8C5T1</accession>
<dbReference type="Pfam" id="PF14258">
    <property type="entry name" value="DUF4350"/>
    <property type="match status" value="1"/>
</dbReference>
<dbReference type="InterPro" id="IPR025646">
    <property type="entry name" value="DUF4350"/>
</dbReference>
<evidence type="ECO:0000313" key="2">
    <source>
        <dbReference type="EMBL" id="EAR61231.1"/>
    </source>
</evidence>
<name>A0A7U8C5T1_NEPCE</name>
<sequence length="421" mass="48059">MNNTAAKVIIGLLLISLTVAVASQLEKVERIINEGPNLNVRKNNFYAAGKFLESQGIEVKHSTEPVSLMELSQNESLLLTNSYIFEDDDDISNLIEWISDGGNLIFQHNDGDNFNPIAAYFDIFINDDTSAQEYKDLRQSYYDQLEEKRTQLEQDKLSPKQLVRADIDLIETSLPEPLISHYQASGSEQKISLYVQSPISIEHSLIQQGYSEEYREQMSLVTVGGNRYSDTIATFSYGRGNITVITDASIWNNHQIGRFDHAHLLATLTQHSDKVSIQRFVNWPSLDKLIIRYAPELTLSLILALFAWLLSKSQRFGPVSNNSHTDRRALQEHIQAVGNFHYQHGHHNHLLSALRKEIRIQMQHRDSTFMQLPDAKQFALISDISGIAENQIIFAMREADQYKDNQLFELIQLLTKIRNAL</sequence>
<keyword evidence="3" id="KW-1185">Reference proteome</keyword>
<dbReference type="RefSeq" id="WP_007019967.1">
    <property type="nucleotide sequence ID" value="NZ_CH724125.1"/>
</dbReference>
<comment type="caution">
    <text evidence="2">The sequence shown here is derived from an EMBL/GenBank/DDBJ whole genome shotgun (WGS) entry which is preliminary data.</text>
</comment>
<evidence type="ECO:0000259" key="1">
    <source>
        <dbReference type="Pfam" id="PF14258"/>
    </source>
</evidence>
<evidence type="ECO:0000313" key="3">
    <source>
        <dbReference type="Proteomes" id="UP000002171"/>
    </source>
</evidence>
<protein>
    <recommendedName>
        <fullName evidence="1">DUF4350 domain-containing protein</fullName>
    </recommendedName>
</protein>
<proteinExistence type="predicted"/>
<feature type="domain" description="DUF4350" evidence="1">
    <location>
        <begin position="40"/>
        <end position="269"/>
    </location>
</feature>
<organism evidence="2 3">
    <name type="scientific">Neptuniibacter caesariensis</name>
    <dbReference type="NCBI Taxonomy" id="207954"/>
    <lineage>
        <taxon>Bacteria</taxon>
        <taxon>Pseudomonadati</taxon>
        <taxon>Pseudomonadota</taxon>
        <taxon>Gammaproteobacteria</taxon>
        <taxon>Oceanospirillales</taxon>
        <taxon>Oceanospirillaceae</taxon>
        <taxon>Neptuniibacter</taxon>
    </lineage>
</organism>